<dbReference type="InterPro" id="IPR001173">
    <property type="entry name" value="Glyco_trans_2-like"/>
</dbReference>
<dbReference type="PANTHER" id="PTHR43685">
    <property type="entry name" value="GLYCOSYLTRANSFERASE"/>
    <property type="match status" value="1"/>
</dbReference>
<dbReference type="SUPFAM" id="SSF53448">
    <property type="entry name" value="Nucleotide-diphospho-sugar transferases"/>
    <property type="match status" value="1"/>
</dbReference>
<feature type="domain" description="Glycosyltransferase 2-like" evidence="1">
    <location>
        <begin position="43"/>
        <end position="165"/>
    </location>
</feature>
<dbReference type="Proteomes" id="UP001500752">
    <property type="component" value="Unassembled WGS sequence"/>
</dbReference>
<name>A0ABP7BWS8_9MICC</name>
<sequence length="362" mass="41146">MEFARRVRIVRRQALDRYRSLARRVHPEGDSGESSSADTALVSVVVPVHNAMPYLAELLESLEQQDMDRRLYEVIAVDDGSTDSGGRVLEAFAARNPNARVIHQPNSGWPGKPRNVGLAASRAEFVFFCDADDRLGPEALRRMVDYAQEHDVDVLLPKMVGLGGRGVRDALFEKTLLDAPLRTVAVSLAPQKLIRRRLLADNGIRFPEGRVRLEDGILISECYLRSRRTSVLADYDYYQLRRRDDGGNISSRPVVPEDYVSSVTRIAEIFEQGAPDARTGGLLVLDLYRRKCLRFYEPRRYARFRRPVQRRWILAHAAFVERFITPDLQQQLGERNRRKTELILARDHAGMVAYCAGEARGE</sequence>
<feature type="domain" description="TarS/TarP linker" evidence="2">
    <location>
        <begin position="256"/>
        <end position="354"/>
    </location>
</feature>
<gene>
    <name evidence="3" type="ORF">GCM10023081_05610</name>
</gene>
<dbReference type="RefSeq" id="WP_345148317.1">
    <property type="nucleotide sequence ID" value="NZ_BAABEO010000008.1"/>
</dbReference>
<evidence type="ECO:0000313" key="4">
    <source>
        <dbReference type="Proteomes" id="UP001500752"/>
    </source>
</evidence>
<accession>A0ABP7BWS8</accession>
<dbReference type="Gene3D" id="3.90.550.10">
    <property type="entry name" value="Spore Coat Polysaccharide Biosynthesis Protein SpsA, Chain A"/>
    <property type="match status" value="1"/>
</dbReference>
<dbReference type="Pfam" id="PF22181">
    <property type="entry name" value="TarS_linker"/>
    <property type="match status" value="1"/>
</dbReference>
<dbReference type="Pfam" id="PF00535">
    <property type="entry name" value="Glycos_transf_2"/>
    <property type="match status" value="1"/>
</dbReference>
<comment type="caution">
    <text evidence="3">The sequence shown here is derived from an EMBL/GenBank/DDBJ whole genome shotgun (WGS) entry which is preliminary data.</text>
</comment>
<dbReference type="InterPro" id="IPR050834">
    <property type="entry name" value="Glycosyltransf_2"/>
</dbReference>
<evidence type="ECO:0000313" key="3">
    <source>
        <dbReference type="EMBL" id="GAA3670186.1"/>
    </source>
</evidence>
<dbReference type="EMBL" id="BAABEO010000008">
    <property type="protein sequence ID" value="GAA3670186.1"/>
    <property type="molecule type" value="Genomic_DNA"/>
</dbReference>
<reference evidence="4" key="1">
    <citation type="journal article" date="2019" name="Int. J. Syst. Evol. Microbiol.">
        <title>The Global Catalogue of Microorganisms (GCM) 10K type strain sequencing project: providing services to taxonomists for standard genome sequencing and annotation.</title>
        <authorList>
            <consortium name="The Broad Institute Genomics Platform"/>
            <consortium name="The Broad Institute Genome Sequencing Center for Infectious Disease"/>
            <person name="Wu L."/>
            <person name="Ma J."/>
        </authorList>
    </citation>
    <scope>NUCLEOTIDE SEQUENCE [LARGE SCALE GENOMIC DNA]</scope>
    <source>
        <strain evidence="4">JCM 30742</strain>
    </source>
</reference>
<dbReference type="InterPro" id="IPR054028">
    <property type="entry name" value="TarS/TarP_linker"/>
</dbReference>
<evidence type="ECO:0000259" key="2">
    <source>
        <dbReference type="Pfam" id="PF22181"/>
    </source>
</evidence>
<proteinExistence type="predicted"/>
<organism evidence="3 4">
    <name type="scientific">Arthrobacter ginkgonis</name>
    <dbReference type="NCBI Taxonomy" id="1630594"/>
    <lineage>
        <taxon>Bacteria</taxon>
        <taxon>Bacillati</taxon>
        <taxon>Actinomycetota</taxon>
        <taxon>Actinomycetes</taxon>
        <taxon>Micrococcales</taxon>
        <taxon>Micrococcaceae</taxon>
        <taxon>Arthrobacter</taxon>
    </lineage>
</organism>
<dbReference type="CDD" id="cd00761">
    <property type="entry name" value="Glyco_tranf_GTA_type"/>
    <property type="match status" value="1"/>
</dbReference>
<dbReference type="PANTHER" id="PTHR43685:SF11">
    <property type="entry name" value="GLYCOSYLTRANSFERASE TAGX-RELATED"/>
    <property type="match status" value="1"/>
</dbReference>
<protein>
    <recommendedName>
        <fullName evidence="5">Glycosyltransferase</fullName>
    </recommendedName>
</protein>
<evidence type="ECO:0008006" key="5">
    <source>
        <dbReference type="Google" id="ProtNLM"/>
    </source>
</evidence>
<keyword evidence="4" id="KW-1185">Reference proteome</keyword>
<dbReference type="InterPro" id="IPR029044">
    <property type="entry name" value="Nucleotide-diphossugar_trans"/>
</dbReference>
<evidence type="ECO:0000259" key="1">
    <source>
        <dbReference type="Pfam" id="PF00535"/>
    </source>
</evidence>